<reference evidence="2 3" key="1">
    <citation type="submission" date="2018-08" db="EMBL/GenBank/DDBJ databases">
        <title>Aphanomyces genome sequencing and annotation.</title>
        <authorList>
            <person name="Minardi D."/>
            <person name="Oidtmann B."/>
            <person name="Van Der Giezen M."/>
            <person name="Studholme D.J."/>
        </authorList>
    </citation>
    <scope>NUCLEOTIDE SEQUENCE [LARGE SCALE GENOMIC DNA]</scope>
    <source>
        <strain evidence="2 3">197901</strain>
    </source>
</reference>
<protein>
    <submittedName>
        <fullName evidence="2">Uncharacterized protein</fullName>
    </submittedName>
</protein>
<sequence length="1287" mass="140474">MIEISIVASHLAPLRKGDKEVVPWFEILGNSPATPSVGVCIECYQDFHQLHYDLSARYQLPLPTPSHFHLPVSKAVRLNHRAIRFQYELNVYLHRVLEIHSGIENCLHDVAAPPHNALSEIHQSLVVRGLVYNIWCLPLVAVGKAKLKLFNSAVFLMSKFPLVGCDTLLYGSVVIADENMVDKAAVYVLVVSNMHRFVLSAGLAGVVHARIEWMTKYNLSPDTTPRDLLPASSEDTTPSLVREDTYEVCKWRASGDTNQFKYDLTVETSLAPADPLQPTGDKFVETVDKCFPNFFADKASLYYPYPRSSFNYDLNIPWTPSAADKPRVDVDVSYDVGDTNTFVKVSPDPVDYKTFETDGPSILYKAIPNKRGTYNIVVNAFDFGAKVSKECATCVAVNDLYRPKGDKAKCPVKTAPVDNDTSQVFSKDTVNAYNDAVDKLLLYQSSATNNGCSDLRCDTVYLTEKTGTTDGTPSKVEDKSFDAVATVNAAKTALQAQWKSCMSKPFSDAEWTALKINPLGGDATKPAFQTCQRSCALGAELKEWFTEYTCDAPPPTPLAASRKTCVGDATEKCEYDQTLTFPSGDSLVKSVSVKLKVGPDSKSSFGGLIQDPATVLSAPYKSPYESTYNELHFDSQCVLPVNPTADQTAKYNAFCNFNIKLVDLFTFSATIADDEAVAGLFTLPPTTPPTSPPAKRNVDEIVYWTVKTGEDGTPQLVAPDTVLILTQFQTKWTFEAFTACGKVQAAVTWTAYVHRQEQLYVTDWLNSLFASRDKGCNVQDADFGVVQFSYDPTKTPFKVNENPPTPAVMYLDFDQEGTTITTPLSDALKDYTPHGQDQTTEVLGENPFIEASEVAAGSPPVDQDNVSSPVVVVGDQPTMLLSSTTDVEVLIKWKLLGLTCSWQYTDTTGASDPWISTATSTVAQEATSTDFAIQLENIDITRFKALCELKFQSVASTLTNTLSPVATDELKVQNCDVPRFNVGQPSDQGRFIKDTCDKTTWKSATWQPAPFQACGGSLVFADDSAKKTVLSTPPIDLTCCNAVSLEPQFTCGAVDGTHTKWCNAVVATLYIQVEYGSQPDQPPQNVGYGKTAVRVGLQGQVSSFTIAKGYELVGIDKDGKTSTWIGDVKSLLQNDWDDRIVAVVLQKTSPTNAVQLFQQPNYDYPGPVYGATAGAQLVDAAVFLDGFVGSFHLQQGFQLEIVDTNGGYAKFTADNPTLNTNVKSFTVSKATPPTASLEYLGKGKSSVALGTVTMMTVVVVVAVVVMGKRRQQASTVDVEEGYVALMH</sequence>
<feature type="transmembrane region" description="Helical" evidence="1">
    <location>
        <begin position="1247"/>
        <end position="1266"/>
    </location>
</feature>
<proteinExistence type="predicted"/>
<dbReference type="VEuPathDB" id="FungiDB:H257_18288"/>
<dbReference type="Proteomes" id="UP000266196">
    <property type="component" value="Unassembled WGS sequence"/>
</dbReference>
<evidence type="ECO:0000313" key="2">
    <source>
        <dbReference type="EMBL" id="RHZ21236.1"/>
    </source>
</evidence>
<gene>
    <name evidence="2" type="ORF">DYB31_008003</name>
</gene>
<keyword evidence="1" id="KW-0812">Transmembrane</keyword>
<name>A0A397FFW0_APHAT</name>
<keyword evidence="1" id="KW-1133">Transmembrane helix</keyword>
<dbReference type="EMBL" id="QUTE01009021">
    <property type="protein sequence ID" value="RHZ21236.1"/>
    <property type="molecule type" value="Genomic_DNA"/>
</dbReference>
<evidence type="ECO:0000313" key="3">
    <source>
        <dbReference type="Proteomes" id="UP000266196"/>
    </source>
</evidence>
<accession>A0A397FFW0</accession>
<keyword evidence="1" id="KW-0472">Membrane</keyword>
<evidence type="ECO:0000256" key="1">
    <source>
        <dbReference type="SAM" id="Phobius"/>
    </source>
</evidence>
<organism evidence="2 3">
    <name type="scientific">Aphanomyces astaci</name>
    <name type="common">Crayfish plague agent</name>
    <dbReference type="NCBI Taxonomy" id="112090"/>
    <lineage>
        <taxon>Eukaryota</taxon>
        <taxon>Sar</taxon>
        <taxon>Stramenopiles</taxon>
        <taxon>Oomycota</taxon>
        <taxon>Saprolegniomycetes</taxon>
        <taxon>Saprolegniales</taxon>
        <taxon>Verrucalvaceae</taxon>
        <taxon>Aphanomyces</taxon>
    </lineage>
</organism>
<comment type="caution">
    <text evidence="2">The sequence shown here is derived from an EMBL/GenBank/DDBJ whole genome shotgun (WGS) entry which is preliminary data.</text>
</comment>